<protein>
    <submittedName>
        <fullName evidence="2">Uncharacterized protein</fullName>
    </submittedName>
</protein>
<dbReference type="EMBL" id="JAAAUY010000512">
    <property type="protein sequence ID" value="KAF9329026.1"/>
    <property type="molecule type" value="Genomic_DNA"/>
</dbReference>
<reference evidence="2" key="1">
    <citation type="journal article" date="2020" name="Fungal Divers.">
        <title>Resolving the Mortierellaceae phylogeny through synthesis of multi-gene phylogenetics and phylogenomics.</title>
        <authorList>
            <person name="Vandepol N."/>
            <person name="Liber J."/>
            <person name="Desiro A."/>
            <person name="Na H."/>
            <person name="Kennedy M."/>
            <person name="Barry K."/>
            <person name="Grigoriev I.V."/>
            <person name="Miller A.N."/>
            <person name="O'Donnell K."/>
            <person name="Stajich J.E."/>
            <person name="Bonito G."/>
        </authorList>
    </citation>
    <scope>NUCLEOTIDE SEQUENCE</scope>
    <source>
        <strain evidence="2">NVP1</strain>
    </source>
</reference>
<dbReference type="Proteomes" id="UP000696485">
    <property type="component" value="Unassembled WGS sequence"/>
</dbReference>
<name>A0A9P5VKD0_9FUNG</name>
<organism evidence="2 3">
    <name type="scientific">Podila minutissima</name>
    <dbReference type="NCBI Taxonomy" id="64525"/>
    <lineage>
        <taxon>Eukaryota</taxon>
        <taxon>Fungi</taxon>
        <taxon>Fungi incertae sedis</taxon>
        <taxon>Mucoromycota</taxon>
        <taxon>Mortierellomycotina</taxon>
        <taxon>Mortierellomycetes</taxon>
        <taxon>Mortierellales</taxon>
        <taxon>Mortierellaceae</taxon>
        <taxon>Podila</taxon>
    </lineage>
</organism>
<proteinExistence type="predicted"/>
<evidence type="ECO:0000313" key="3">
    <source>
        <dbReference type="Proteomes" id="UP000696485"/>
    </source>
</evidence>
<sequence length="109" mass="11294">MHISIILAACVTLASASTPFVNTQSGSNGLVCPATTPFGTCAAQTTVPLTNPSINLHLTVVVIEEENEITGGEATVEEAPEAMSPEDVHTLTTGAPVFMSPEEQSLSHM</sequence>
<evidence type="ECO:0000313" key="2">
    <source>
        <dbReference type="EMBL" id="KAF9329026.1"/>
    </source>
</evidence>
<evidence type="ECO:0000256" key="1">
    <source>
        <dbReference type="SAM" id="SignalP"/>
    </source>
</evidence>
<feature type="signal peptide" evidence="1">
    <location>
        <begin position="1"/>
        <end position="16"/>
    </location>
</feature>
<accession>A0A9P5VKD0</accession>
<keyword evidence="1" id="KW-0732">Signal</keyword>
<feature type="chain" id="PRO_5040428482" evidence="1">
    <location>
        <begin position="17"/>
        <end position="109"/>
    </location>
</feature>
<keyword evidence="3" id="KW-1185">Reference proteome</keyword>
<dbReference type="AlphaFoldDB" id="A0A9P5VKD0"/>
<comment type="caution">
    <text evidence="2">The sequence shown here is derived from an EMBL/GenBank/DDBJ whole genome shotgun (WGS) entry which is preliminary data.</text>
</comment>
<gene>
    <name evidence="2" type="ORF">BG006_007892</name>
</gene>